<keyword evidence="3" id="KW-1185">Reference proteome</keyword>
<proteinExistence type="predicted"/>
<dbReference type="EMBL" id="JBJXBP010000005">
    <property type="protein sequence ID" value="KAL3830863.1"/>
    <property type="molecule type" value="Genomic_DNA"/>
</dbReference>
<evidence type="ECO:0000313" key="2">
    <source>
        <dbReference type="EMBL" id="KAL3830863.1"/>
    </source>
</evidence>
<comment type="caution">
    <text evidence="2">The sequence shown here is derived from an EMBL/GenBank/DDBJ whole genome shotgun (WGS) entry which is preliminary data.</text>
</comment>
<name>A0ABD3T320_9LAMI</name>
<sequence>MSPSTAMSYVTSVTDPYIMLKVKDQLTNIYCDRCAMNLISIGFLFDERRLQGKQTLDELEMEDGDEIDALLH</sequence>
<dbReference type="Pfam" id="PF11976">
    <property type="entry name" value="Rad60-SLD"/>
    <property type="match status" value="1"/>
</dbReference>
<dbReference type="Proteomes" id="UP001634393">
    <property type="component" value="Unassembled WGS sequence"/>
</dbReference>
<feature type="domain" description="Rad60/SUMO-like" evidence="1">
    <location>
        <begin position="25"/>
        <end position="71"/>
    </location>
</feature>
<dbReference type="PANTHER" id="PTHR10562">
    <property type="entry name" value="SMALL UBIQUITIN-RELATED MODIFIER"/>
    <property type="match status" value="1"/>
</dbReference>
<dbReference type="SUPFAM" id="SSF54236">
    <property type="entry name" value="Ubiquitin-like"/>
    <property type="match status" value="1"/>
</dbReference>
<evidence type="ECO:0000259" key="1">
    <source>
        <dbReference type="Pfam" id="PF11976"/>
    </source>
</evidence>
<dbReference type="AlphaFoldDB" id="A0ABD3T320"/>
<accession>A0ABD3T320</accession>
<dbReference type="Gene3D" id="3.10.20.90">
    <property type="entry name" value="Phosphatidylinositol 3-kinase Catalytic Subunit, Chain A, domain 1"/>
    <property type="match status" value="1"/>
</dbReference>
<dbReference type="InterPro" id="IPR029071">
    <property type="entry name" value="Ubiquitin-like_domsf"/>
</dbReference>
<evidence type="ECO:0000313" key="3">
    <source>
        <dbReference type="Proteomes" id="UP001634393"/>
    </source>
</evidence>
<reference evidence="2 3" key="1">
    <citation type="submission" date="2024-12" db="EMBL/GenBank/DDBJ databases">
        <title>The unique morphological basis and parallel evolutionary history of personate flowers in Penstemon.</title>
        <authorList>
            <person name="Depatie T.H."/>
            <person name="Wessinger C.A."/>
        </authorList>
    </citation>
    <scope>NUCLEOTIDE SEQUENCE [LARGE SCALE GENOMIC DNA]</scope>
    <source>
        <strain evidence="2">WTNN_2</strain>
        <tissue evidence="2">Leaf</tissue>
    </source>
</reference>
<protein>
    <recommendedName>
        <fullName evidence="1">Rad60/SUMO-like domain-containing protein</fullName>
    </recommendedName>
</protein>
<gene>
    <name evidence="2" type="ORF">ACJIZ3_019665</name>
</gene>
<dbReference type="InterPro" id="IPR022617">
    <property type="entry name" value="Rad60/SUMO-like_dom"/>
</dbReference>
<organism evidence="2 3">
    <name type="scientific">Penstemon smallii</name>
    <dbReference type="NCBI Taxonomy" id="265156"/>
    <lineage>
        <taxon>Eukaryota</taxon>
        <taxon>Viridiplantae</taxon>
        <taxon>Streptophyta</taxon>
        <taxon>Embryophyta</taxon>
        <taxon>Tracheophyta</taxon>
        <taxon>Spermatophyta</taxon>
        <taxon>Magnoliopsida</taxon>
        <taxon>eudicotyledons</taxon>
        <taxon>Gunneridae</taxon>
        <taxon>Pentapetalae</taxon>
        <taxon>asterids</taxon>
        <taxon>lamiids</taxon>
        <taxon>Lamiales</taxon>
        <taxon>Plantaginaceae</taxon>
        <taxon>Cheloneae</taxon>
        <taxon>Penstemon</taxon>
    </lineage>
</organism>